<keyword evidence="1" id="KW-0645">Protease</keyword>
<dbReference type="GO" id="GO:0006508">
    <property type="term" value="P:proteolysis"/>
    <property type="evidence" value="ECO:0007669"/>
    <property type="project" value="UniProtKB-KW"/>
</dbReference>
<dbReference type="EMBL" id="VXBS01007960">
    <property type="protein sequence ID" value="NXO84667.1"/>
    <property type="molecule type" value="Genomic_DNA"/>
</dbReference>
<dbReference type="Proteomes" id="UP000583915">
    <property type="component" value="Unassembled WGS sequence"/>
</dbReference>
<evidence type="ECO:0000256" key="2">
    <source>
        <dbReference type="ARBA" id="ARBA00022750"/>
    </source>
</evidence>
<dbReference type="InterPro" id="IPR033704">
    <property type="entry name" value="dUTPase_trimeric"/>
</dbReference>
<sequence length="154" mass="16511">GSAGLDVTTNTTINDSEVHVVPTAISGPLGYRFSALLLGRSSTTNQGITIIPGVIDADYTDNIWIILRVLCPPVAIMEGTKIAQLVPFKACIPAAEDIERGKGSFGSTDTTVVAFTQIITKEKPIRMVDVIGPDQRKLEERKMLLDTGSNITII</sequence>
<dbReference type="PANTHER" id="PTHR19422:SF123">
    <property type="entry name" value="RT1 CLASS I, LOCUS CE15"/>
    <property type="match status" value="1"/>
</dbReference>
<gene>
    <name evidence="5" type="primary">Ervk9_1</name>
    <name evidence="5" type="ORF">SITEUR_R14283</name>
</gene>
<evidence type="ECO:0000259" key="4">
    <source>
        <dbReference type="PROSITE" id="PS50175"/>
    </source>
</evidence>
<dbReference type="InterPro" id="IPR001995">
    <property type="entry name" value="Peptidase_A2_cat"/>
</dbReference>
<evidence type="ECO:0000256" key="3">
    <source>
        <dbReference type="ARBA" id="ARBA00022801"/>
    </source>
</evidence>
<evidence type="ECO:0000313" key="6">
    <source>
        <dbReference type="Proteomes" id="UP000583915"/>
    </source>
</evidence>
<organism evidence="5 6">
    <name type="scientific">Sitta europaea</name>
    <name type="common">Eurasian nuthatch</name>
    <dbReference type="NCBI Taxonomy" id="50251"/>
    <lineage>
        <taxon>Eukaryota</taxon>
        <taxon>Metazoa</taxon>
        <taxon>Chordata</taxon>
        <taxon>Craniata</taxon>
        <taxon>Vertebrata</taxon>
        <taxon>Euteleostomi</taxon>
        <taxon>Archelosauria</taxon>
        <taxon>Archosauria</taxon>
        <taxon>Dinosauria</taxon>
        <taxon>Saurischia</taxon>
        <taxon>Theropoda</taxon>
        <taxon>Coelurosauria</taxon>
        <taxon>Aves</taxon>
        <taxon>Neognathae</taxon>
        <taxon>Neoaves</taxon>
        <taxon>Telluraves</taxon>
        <taxon>Australaves</taxon>
        <taxon>Passeriformes</taxon>
        <taxon>Sittidae</taxon>
        <taxon>Sitta</taxon>
    </lineage>
</organism>
<feature type="domain" description="Peptidase A2" evidence="4">
    <location>
        <begin position="141"/>
        <end position="154"/>
    </location>
</feature>
<dbReference type="Pfam" id="PF00692">
    <property type="entry name" value="dUTPase"/>
    <property type="match status" value="1"/>
</dbReference>
<evidence type="ECO:0000313" key="5">
    <source>
        <dbReference type="EMBL" id="NXO84667.1"/>
    </source>
</evidence>
<name>A0A7L1VIR3_SITEU</name>
<keyword evidence="2" id="KW-0064">Aspartyl protease</keyword>
<reference evidence="5 6" key="1">
    <citation type="submission" date="2019-09" db="EMBL/GenBank/DDBJ databases">
        <title>Bird 10,000 Genomes (B10K) Project - Family phase.</title>
        <authorList>
            <person name="Zhang G."/>
        </authorList>
    </citation>
    <scope>NUCLEOTIDE SEQUENCE [LARGE SCALE GENOMIC DNA]</scope>
    <source>
        <strain evidence="5">B10K-DU-002-25</strain>
        <tissue evidence="5">Muscle</tissue>
    </source>
</reference>
<feature type="non-terminal residue" evidence="5">
    <location>
        <position position="1"/>
    </location>
</feature>
<dbReference type="InterPro" id="IPR051592">
    <property type="entry name" value="HERV-K_Pro_peptidase_A2"/>
</dbReference>
<dbReference type="InterPro" id="IPR036157">
    <property type="entry name" value="dUTPase-like_sf"/>
</dbReference>
<proteinExistence type="predicted"/>
<dbReference type="PROSITE" id="PS50175">
    <property type="entry name" value="ASP_PROT_RETROV"/>
    <property type="match status" value="1"/>
</dbReference>
<feature type="non-terminal residue" evidence="5">
    <location>
        <position position="154"/>
    </location>
</feature>
<dbReference type="AlphaFoldDB" id="A0A7L1VIR3"/>
<comment type="caution">
    <text evidence="5">The sequence shown here is derived from an EMBL/GenBank/DDBJ whole genome shotgun (WGS) entry which is preliminary data.</text>
</comment>
<dbReference type="PANTHER" id="PTHR19422">
    <property type="entry name" value="GAG RETROVIRAL POLYPROTEIN"/>
    <property type="match status" value="1"/>
</dbReference>
<keyword evidence="6" id="KW-1185">Reference proteome</keyword>
<evidence type="ECO:0000256" key="1">
    <source>
        <dbReference type="ARBA" id="ARBA00022670"/>
    </source>
</evidence>
<dbReference type="SUPFAM" id="SSF51283">
    <property type="entry name" value="dUTPase-like"/>
    <property type="match status" value="1"/>
</dbReference>
<dbReference type="Gene3D" id="2.70.40.10">
    <property type="match status" value="1"/>
</dbReference>
<dbReference type="CDD" id="cd07557">
    <property type="entry name" value="trimeric_dUTPase"/>
    <property type="match status" value="1"/>
</dbReference>
<dbReference type="InterPro" id="IPR029054">
    <property type="entry name" value="dUTPase-like"/>
</dbReference>
<dbReference type="GO" id="GO:0004190">
    <property type="term" value="F:aspartic-type endopeptidase activity"/>
    <property type="evidence" value="ECO:0007669"/>
    <property type="project" value="UniProtKB-KW"/>
</dbReference>
<protein>
    <submittedName>
        <fullName evidence="5">POK9 protein</fullName>
    </submittedName>
</protein>
<keyword evidence="3" id="KW-0378">Hydrolase</keyword>
<accession>A0A7L1VIR3</accession>